<dbReference type="GeneID" id="300575000"/>
<keyword evidence="2" id="KW-0472">Membrane</keyword>
<comment type="caution">
    <text evidence="3">The sequence shown here is derived from an EMBL/GenBank/DDBJ whole genome shotgun (WGS) entry which is preliminary data.</text>
</comment>
<dbReference type="EMBL" id="PPTA01000003">
    <property type="protein sequence ID" value="TFB05166.1"/>
    <property type="molecule type" value="Genomic_DNA"/>
</dbReference>
<protein>
    <submittedName>
        <fullName evidence="3">Uncharacterized protein</fullName>
    </submittedName>
</protein>
<evidence type="ECO:0000313" key="4">
    <source>
        <dbReference type="Proteomes" id="UP001642720"/>
    </source>
</evidence>
<feature type="transmembrane region" description="Helical" evidence="2">
    <location>
        <begin position="237"/>
        <end position="261"/>
    </location>
</feature>
<feature type="compositionally biased region" description="Pro residues" evidence="1">
    <location>
        <begin position="16"/>
        <end position="31"/>
    </location>
</feature>
<reference evidence="3 4" key="1">
    <citation type="submission" date="2018-01" db="EMBL/GenBank/DDBJ databases">
        <title>Genome characterization of the sugarcane-associated fungus Trichoderma ghanense CCMA-1212 and their application in lignocelulose bioconversion.</title>
        <authorList>
            <person name="Steindorff A.S."/>
            <person name="Mendes T.D."/>
            <person name="Vilela E.S.D."/>
            <person name="Rodrigues D.S."/>
            <person name="Formighieri E.F."/>
            <person name="Melo I.S."/>
            <person name="Favaro L.C.L."/>
        </authorList>
    </citation>
    <scope>NUCLEOTIDE SEQUENCE [LARGE SCALE GENOMIC DNA]</scope>
    <source>
        <strain evidence="3 4">CCMA-1212</strain>
    </source>
</reference>
<feature type="region of interest" description="Disordered" evidence="1">
    <location>
        <begin position="287"/>
        <end position="356"/>
    </location>
</feature>
<organism evidence="3 4">
    <name type="scientific">Trichoderma ghanense</name>
    <dbReference type="NCBI Taxonomy" id="65468"/>
    <lineage>
        <taxon>Eukaryota</taxon>
        <taxon>Fungi</taxon>
        <taxon>Dikarya</taxon>
        <taxon>Ascomycota</taxon>
        <taxon>Pezizomycotina</taxon>
        <taxon>Sordariomycetes</taxon>
        <taxon>Hypocreomycetidae</taxon>
        <taxon>Hypocreales</taxon>
        <taxon>Hypocreaceae</taxon>
        <taxon>Trichoderma</taxon>
    </lineage>
</organism>
<feature type="region of interest" description="Disordered" evidence="1">
    <location>
        <begin position="1"/>
        <end position="36"/>
    </location>
</feature>
<feature type="compositionally biased region" description="Polar residues" evidence="1">
    <location>
        <begin position="319"/>
        <end position="328"/>
    </location>
</feature>
<keyword evidence="2" id="KW-0812">Transmembrane</keyword>
<feature type="compositionally biased region" description="Low complexity" evidence="1">
    <location>
        <begin position="287"/>
        <end position="308"/>
    </location>
</feature>
<feature type="transmembrane region" description="Helical" evidence="2">
    <location>
        <begin position="168"/>
        <end position="189"/>
    </location>
</feature>
<sequence>MASPSPQQQQQQQQQQPPPDPQTAPQPPQPVHTPAGFQPLVYNAHNVLPYAPIHLPQQAFEAPEPQPNKPWELTKTGAHVLSVVLGATGIGLGFSTLNYEYFYAVVLISAIPPVRLSPPLTSVKYINQTDKPCVVKKQCMIALVWSLADLLVRLLRNPHRGIHPGAHVALSLIIFLLGAILPSLFGPWFEDSWNGDGDGSYPWQDCTSVYDPVSRHYDYTCTDDDAVKRQYLKEKRVATAAAVVAYIVAVIHFGLFVGACVDTDRVNRLAKRPIYVVAPPPPQMMQWQPMQQQYQAPVQPAPVQQAPMQQPPVQPPAQETPQTETDSQSTDKGKGKGKEPMVNPVVENDAPSGSQA</sequence>
<gene>
    <name evidence="3" type="ORF">CCMA1212_003194</name>
</gene>
<dbReference type="RefSeq" id="XP_073561367.1">
    <property type="nucleotide sequence ID" value="XM_073700550.1"/>
</dbReference>
<accession>A0ABY2HAH2</accession>
<feature type="compositionally biased region" description="Low complexity" evidence="1">
    <location>
        <begin position="1"/>
        <end position="15"/>
    </location>
</feature>
<proteinExistence type="predicted"/>
<dbReference type="Proteomes" id="UP001642720">
    <property type="component" value="Unassembled WGS sequence"/>
</dbReference>
<feature type="compositionally biased region" description="Basic and acidic residues" evidence="1">
    <location>
        <begin position="329"/>
        <end position="339"/>
    </location>
</feature>
<keyword evidence="2" id="KW-1133">Transmembrane helix</keyword>
<name>A0ABY2HAH2_9HYPO</name>
<keyword evidence="4" id="KW-1185">Reference proteome</keyword>
<evidence type="ECO:0000313" key="3">
    <source>
        <dbReference type="EMBL" id="TFB05166.1"/>
    </source>
</evidence>
<evidence type="ECO:0000256" key="2">
    <source>
        <dbReference type="SAM" id="Phobius"/>
    </source>
</evidence>
<evidence type="ECO:0000256" key="1">
    <source>
        <dbReference type="SAM" id="MobiDB-lite"/>
    </source>
</evidence>